<sequence length="110" mass="12127">MSEHEHDEDGYTGAATLAVDGAELPIEVDLRGHFQPIDGFYRWYGRITANEALSTLTEGKKRKATIQTPHGSADGEISDPDPWGRYRIMGTSTPPFHVPTSLEELEELGS</sequence>
<dbReference type="Proteomes" id="UP001501116">
    <property type="component" value="Unassembled WGS sequence"/>
</dbReference>
<dbReference type="EMBL" id="BAAANN010000020">
    <property type="protein sequence ID" value="GAA1969963.1"/>
    <property type="molecule type" value="Genomic_DNA"/>
</dbReference>
<evidence type="ECO:0000313" key="3">
    <source>
        <dbReference type="EMBL" id="GAA1969963.1"/>
    </source>
</evidence>
<evidence type="ECO:0000313" key="4">
    <source>
        <dbReference type="Proteomes" id="UP001501116"/>
    </source>
</evidence>
<evidence type="ECO:0000259" key="2">
    <source>
        <dbReference type="Pfam" id="PF16170"/>
    </source>
</evidence>
<dbReference type="InterPro" id="IPR032371">
    <property type="entry name" value="DUF4873"/>
</dbReference>
<evidence type="ECO:0000256" key="1">
    <source>
        <dbReference type="SAM" id="MobiDB-lite"/>
    </source>
</evidence>
<dbReference type="Pfam" id="PF16170">
    <property type="entry name" value="DUF4873"/>
    <property type="match status" value="1"/>
</dbReference>
<feature type="region of interest" description="Disordered" evidence="1">
    <location>
        <begin position="59"/>
        <end position="81"/>
    </location>
</feature>
<proteinExistence type="predicted"/>
<comment type="caution">
    <text evidence="3">The sequence shown here is derived from an EMBL/GenBank/DDBJ whole genome shotgun (WGS) entry which is preliminary data.</text>
</comment>
<organism evidence="3 4">
    <name type="scientific">Amycolatopsis minnesotensis</name>
    <dbReference type="NCBI Taxonomy" id="337894"/>
    <lineage>
        <taxon>Bacteria</taxon>
        <taxon>Bacillati</taxon>
        <taxon>Actinomycetota</taxon>
        <taxon>Actinomycetes</taxon>
        <taxon>Pseudonocardiales</taxon>
        <taxon>Pseudonocardiaceae</taxon>
        <taxon>Amycolatopsis</taxon>
    </lineage>
</organism>
<accession>A0ABN2RJA4</accession>
<feature type="domain" description="DUF4873" evidence="2">
    <location>
        <begin position="8"/>
        <end position="98"/>
    </location>
</feature>
<gene>
    <name evidence="3" type="ORF">GCM10009754_49590</name>
</gene>
<protein>
    <submittedName>
        <fullName evidence="3">DUF4873 domain-containing protein</fullName>
    </submittedName>
</protein>
<reference evidence="3 4" key="1">
    <citation type="journal article" date="2019" name="Int. J. Syst. Evol. Microbiol.">
        <title>The Global Catalogue of Microorganisms (GCM) 10K type strain sequencing project: providing services to taxonomists for standard genome sequencing and annotation.</title>
        <authorList>
            <consortium name="The Broad Institute Genomics Platform"/>
            <consortium name="The Broad Institute Genome Sequencing Center for Infectious Disease"/>
            <person name="Wu L."/>
            <person name="Ma J."/>
        </authorList>
    </citation>
    <scope>NUCLEOTIDE SEQUENCE [LARGE SCALE GENOMIC DNA]</scope>
    <source>
        <strain evidence="3 4">JCM 14545</strain>
    </source>
</reference>
<keyword evidence="4" id="KW-1185">Reference proteome</keyword>
<name>A0ABN2RJA4_9PSEU</name>
<dbReference type="RefSeq" id="WP_344423366.1">
    <property type="nucleotide sequence ID" value="NZ_BAAANN010000020.1"/>
</dbReference>